<dbReference type="CDD" id="cd18089">
    <property type="entry name" value="SPOUT_Trm10-like"/>
    <property type="match status" value="1"/>
</dbReference>
<comment type="catalytic activity">
    <reaction evidence="5">
        <text>guanosine(9) in tRNA + S-adenosyl-L-methionine = N(1)-methylguanosine(9) in tRNA + S-adenosyl-L-homocysteine + H(+)</text>
        <dbReference type="Rhea" id="RHEA:43156"/>
        <dbReference type="Rhea" id="RHEA-COMP:10367"/>
        <dbReference type="Rhea" id="RHEA-COMP:10368"/>
        <dbReference type="ChEBI" id="CHEBI:15378"/>
        <dbReference type="ChEBI" id="CHEBI:57856"/>
        <dbReference type="ChEBI" id="CHEBI:59789"/>
        <dbReference type="ChEBI" id="CHEBI:73542"/>
        <dbReference type="ChEBI" id="CHEBI:74269"/>
        <dbReference type="EC" id="2.1.1.221"/>
    </reaction>
</comment>
<keyword evidence="4" id="KW-0949">S-adenosyl-L-methionine</keyword>
<dbReference type="GO" id="GO:0005634">
    <property type="term" value="C:nucleus"/>
    <property type="evidence" value="ECO:0007669"/>
    <property type="project" value="TreeGrafter"/>
</dbReference>
<dbReference type="GO" id="GO:0000049">
    <property type="term" value="F:tRNA binding"/>
    <property type="evidence" value="ECO:0007669"/>
    <property type="project" value="TreeGrafter"/>
</dbReference>
<dbReference type="Gene3D" id="3.40.1280.30">
    <property type="match status" value="1"/>
</dbReference>
<evidence type="ECO:0000256" key="4">
    <source>
        <dbReference type="ARBA" id="ARBA00022691"/>
    </source>
</evidence>
<dbReference type="EMBL" id="HBGL01013128">
    <property type="protein sequence ID" value="CAD9305225.1"/>
    <property type="molecule type" value="Transcribed_RNA"/>
</dbReference>
<evidence type="ECO:0000256" key="1">
    <source>
        <dbReference type="ARBA" id="ARBA00012797"/>
    </source>
</evidence>
<gene>
    <name evidence="8" type="ORF">SSP0437_LOCUS10260</name>
</gene>
<accession>A0A7S1YJX9</accession>
<dbReference type="PANTHER" id="PTHR13563">
    <property type="entry name" value="TRNA (GUANINE-9-) METHYLTRANSFERASE"/>
    <property type="match status" value="1"/>
</dbReference>
<evidence type="ECO:0000256" key="6">
    <source>
        <dbReference type="SAM" id="MobiDB-lite"/>
    </source>
</evidence>
<sequence length="237" mass="26125">MICSPPHPLLVIDVPPVFLSLMKEKEVKSLVLQIQMTYSYLRKSEKDLQCIVCGAGEESVVGRRLRIVACGATWPSITLESRQLEEIWSTPAARSKLVYLTAESDRTLTEVVAAPDAGPVLPYQDWPTLVVGGFVDKNRHPGRAHARALELDIPTARLPLRDYWDIKCKTVMAVNHLTEVVVRLAATQDWVTAMANAFPPRRGAKRKHEQSSPLTDDPAGTDTAPEVNASAPPSPTR</sequence>
<dbReference type="GO" id="GO:0002939">
    <property type="term" value="P:tRNA N1-guanine methylation"/>
    <property type="evidence" value="ECO:0007669"/>
    <property type="project" value="TreeGrafter"/>
</dbReference>
<dbReference type="GO" id="GO:0052905">
    <property type="term" value="F:tRNA (guanosine(9)-N1)-methyltransferase activity"/>
    <property type="evidence" value="ECO:0007669"/>
    <property type="project" value="UniProtKB-EC"/>
</dbReference>
<evidence type="ECO:0000256" key="2">
    <source>
        <dbReference type="ARBA" id="ARBA00022603"/>
    </source>
</evidence>
<protein>
    <recommendedName>
        <fullName evidence="1">tRNA (guanine(9)-N(1))-methyltransferase</fullName>
        <ecNumber evidence="1">2.1.1.221</ecNumber>
    </recommendedName>
</protein>
<proteinExistence type="predicted"/>
<feature type="domain" description="SAM-dependent MTase TRM10-type" evidence="7">
    <location>
        <begin position="1"/>
        <end position="205"/>
    </location>
</feature>
<dbReference type="InterPro" id="IPR007356">
    <property type="entry name" value="tRNA_m1G_MeTrfase_euk"/>
</dbReference>
<dbReference type="InterPro" id="IPR038459">
    <property type="entry name" value="MT_TRM10-typ_sf"/>
</dbReference>
<reference evidence="8" key="1">
    <citation type="submission" date="2021-01" db="EMBL/GenBank/DDBJ databases">
        <authorList>
            <person name="Corre E."/>
            <person name="Pelletier E."/>
            <person name="Niang G."/>
            <person name="Scheremetjew M."/>
            <person name="Finn R."/>
            <person name="Kale V."/>
            <person name="Holt S."/>
            <person name="Cochrane G."/>
            <person name="Meng A."/>
            <person name="Brown T."/>
            <person name="Cohen L."/>
        </authorList>
    </citation>
    <scope>NUCLEOTIDE SEQUENCE</scope>
    <source>
        <strain evidence="8">ATCC 50979</strain>
    </source>
</reference>
<name>A0A7S1YJX9_9EUKA</name>
<keyword evidence="2" id="KW-0489">Methyltransferase</keyword>
<dbReference type="InterPro" id="IPR028564">
    <property type="entry name" value="MT_TRM10-typ"/>
</dbReference>
<organism evidence="8">
    <name type="scientific">Sexangularia sp. CB-2014</name>
    <dbReference type="NCBI Taxonomy" id="1486929"/>
    <lineage>
        <taxon>Eukaryota</taxon>
        <taxon>Amoebozoa</taxon>
        <taxon>Tubulinea</taxon>
        <taxon>Elardia</taxon>
        <taxon>Arcellinida</taxon>
        <taxon>Arcellinida incertae sedis</taxon>
        <taxon>Sexangularia</taxon>
    </lineage>
</organism>
<evidence type="ECO:0000256" key="3">
    <source>
        <dbReference type="ARBA" id="ARBA00022679"/>
    </source>
</evidence>
<dbReference type="PANTHER" id="PTHR13563:SF13">
    <property type="entry name" value="TRNA METHYLTRANSFERASE 10 HOMOLOG A"/>
    <property type="match status" value="1"/>
</dbReference>
<evidence type="ECO:0000313" key="8">
    <source>
        <dbReference type="EMBL" id="CAD9305225.1"/>
    </source>
</evidence>
<keyword evidence="3" id="KW-0808">Transferase</keyword>
<evidence type="ECO:0000256" key="5">
    <source>
        <dbReference type="ARBA" id="ARBA00048434"/>
    </source>
</evidence>
<dbReference type="EC" id="2.1.1.221" evidence="1"/>
<evidence type="ECO:0000259" key="7">
    <source>
        <dbReference type="PROSITE" id="PS51675"/>
    </source>
</evidence>
<dbReference type="AlphaFoldDB" id="A0A7S1YJX9"/>
<feature type="region of interest" description="Disordered" evidence="6">
    <location>
        <begin position="200"/>
        <end position="237"/>
    </location>
</feature>
<dbReference type="PROSITE" id="PS51675">
    <property type="entry name" value="SAM_MT_TRM10"/>
    <property type="match status" value="1"/>
</dbReference>